<sequence length="260" mass="26558">MVWAVLLAGLVFWSVRHDPPTVPEQADIAAALPFLDAATGAVMSAADADGRAVVLHPTEFSRDCRLTPVRPGMEAVREVTVRVRAGGAGQALDAIAKALPAGYQARVRRSASGTRLELYADAGGFVAIDARTPADATVVTLQVSTGCRPPAAVVNPTPTRPPVSTLPAIYRAALSALGAAGAVADTVTEVACPSGGTARTVTSVAVPLPRDLIRALKAVTAGAGVVQAEPRAWAWRIGGLSVVVTITEGSARVSVTVGCR</sequence>
<protein>
    <submittedName>
        <fullName evidence="1">Uncharacterized protein</fullName>
    </submittedName>
</protein>
<evidence type="ECO:0000313" key="1">
    <source>
        <dbReference type="EMBL" id="RZU50506.1"/>
    </source>
</evidence>
<accession>A0A4V2G6Y6</accession>
<comment type="caution">
    <text evidence="1">The sequence shown here is derived from an EMBL/GenBank/DDBJ whole genome shotgun (WGS) entry which is preliminary data.</text>
</comment>
<proteinExistence type="predicted"/>
<dbReference type="EMBL" id="SHKY01000001">
    <property type="protein sequence ID" value="RZU50506.1"/>
    <property type="molecule type" value="Genomic_DNA"/>
</dbReference>
<dbReference type="Proteomes" id="UP000292564">
    <property type="component" value="Unassembled WGS sequence"/>
</dbReference>
<evidence type="ECO:0000313" key="2">
    <source>
        <dbReference type="Proteomes" id="UP000292564"/>
    </source>
</evidence>
<reference evidence="1 2" key="1">
    <citation type="submission" date="2019-02" db="EMBL/GenBank/DDBJ databases">
        <title>Sequencing the genomes of 1000 actinobacteria strains.</title>
        <authorList>
            <person name="Klenk H.-P."/>
        </authorList>
    </citation>
    <scope>NUCLEOTIDE SEQUENCE [LARGE SCALE GENOMIC DNA]</scope>
    <source>
        <strain evidence="1 2">DSM 45162</strain>
    </source>
</reference>
<name>A0A4V2G6Y6_9ACTN</name>
<keyword evidence="2" id="KW-1185">Reference proteome</keyword>
<dbReference type="AlphaFoldDB" id="A0A4V2G6Y6"/>
<gene>
    <name evidence="1" type="ORF">EV385_2278</name>
</gene>
<organism evidence="1 2">
    <name type="scientific">Krasilnikovia cinnamomea</name>
    <dbReference type="NCBI Taxonomy" id="349313"/>
    <lineage>
        <taxon>Bacteria</taxon>
        <taxon>Bacillati</taxon>
        <taxon>Actinomycetota</taxon>
        <taxon>Actinomycetes</taxon>
        <taxon>Micromonosporales</taxon>
        <taxon>Micromonosporaceae</taxon>
        <taxon>Krasilnikovia</taxon>
    </lineage>
</organism>